<keyword evidence="2" id="KW-0325">Glycoprotein</keyword>
<name>A0A382AW99_9ZZZZ</name>
<dbReference type="EMBL" id="UINC01027040">
    <property type="protein sequence ID" value="SVB05591.1"/>
    <property type="molecule type" value="Genomic_DNA"/>
</dbReference>
<protein>
    <recommendedName>
        <fullName evidence="3">Sulfotransferase domain-containing protein</fullName>
    </recommendedName>
</protein>
<dbReference type="PANTHER" id="PTHR10605">
    <property type="entry name" value="HEPARAN SULFATE SULFOTRANSFERASE"/>
    <property type="match status" value="1"/>
</dbReference>
<proteinExistence type="predicted"/>
<evidence type="ECO:0000256" key="2">
    <source>
        <dbReference type="ARBA" id="ARBA00023180"/>
    </source>
</evidence>
<accession>A0A382AW99</accession>
<evidence type="ECO:0000256" key="1">
    <source>
        <dbReference type="ARBA" id="ARBA00022679"/>
    </source>
</evidence>
<dbReference type="SUPFAM" id="SSF52540">
    <property type="entry name" value="P-loop containing nucleoside triphosphate hydrolases"/>
    <property type="match status" value="1"/>
</dbReference>
<dbReference type="GO" id="GO:0008146">
    <property type="term" value="F:sulfotransferase activity"/>
    <property type="evidence" value="ECO:0007669"/>
    <property type="project" value="InterPro"/>
</dbReference>
<dbReference type="AlphaFoldDB" id="A0A382AW99"/>
<dbReference type="PANTHER" id="PTHR10605:SF56">
    <property type="entry name" value="BIFUNCTIONAL HEPARAN SULFATE N-DEACETYLASE_N-SULFOTRANSFERASE"/>
    <property type="match status" value="1"/>
</dbReference>
<evidence type="ECO:0000313" key="4">
    <source>
        <dbReference type="EMBL" id="SVB05591.1"/>
    </source>
</evidence>
<organism evidence="4">
    <name type="scientific">marine metagenome</name>
    <dbReference type="NCBI Taxonomy" id="408172"/>
    <lineage>
        <taxon>unclassified sequences</taxon>
        <taxon>metagenomes</taxon>
        <taxon>ecological metagenomes</taxon>
    </lineage>
</organism>
<evidence type="ECO:0000259" key="3">
    <source>
        <dbReference type="Pfam" id="PF00685"/>
    </source>
</evidence>
<sequence>VKSHNQMKYKNQINNNTSIKKIYQKIFYGLIKRNYYYLSSPFRVLPKCFVIGVVRSGTTSLYHYLGQHPCIGSSAYDEIGYFDENYHLGINWYKSLFPTKFTKDKIIKKHGKFLTYDVTPFYIYNPLVTRRIFESFPQAKIISNLRNPIDRAYSNYIIMLQDGDTNKTFEEMVQIAMDEINKNKSKLNDEAYIVDTFYENILARGFYADQLEIWFEKFQKKQLLMIPSEDLAQKSDQVLRKVFEFLNLPYFKIKDFTKQNKREYPPMKDETRKLLIEFYKPHNEKLYSLINQHFDWDK</sequence>
<keyword evidence="1" id="KW-0808">Transferase</keyword>
<feature type="domain" description="Sulfotransferase" evidence="3">
    <location>
        <begin position="46"/>
        <end position="270"/>
    </location>
</feature>
<dbReference type="Gene3D" id="3.40.50.300">
    <property type="entry name" value="P-loop containing nucleotide triphosphate hydrolases"/>
    <property type="match status" value="1"/>
</dbReference>
<dbReference type="InterPro" id="IPR000863">
    <property type="entry name" value="Sulfotransferase_dom"/>
</dbReference>
<reference evidence="4" key="1">
    <citation type="submission" date="2018-05" db="EMBL/GenBank/DDBJ databases">
        <authorList>
            <person name="Lanie J.A."/>
            <person name="Ng W.-L."/>
            <person name="Kazmierczak K.M."/>
            <person name="Andrzejewski T.M."/>
            <person name="Davidsen T.M."/>
            <person name="Wayne K.J."/>
            <person name="Tettelin H."/>
            <person name="Glass J.I."/>
            <person name="Rusch D."/>
            <person name="Podicherti R."/>
            <person name="Tsui H.-C.T."/>
            <person name="Winkler M.E."/>
        </authorList>
    </citation>
    <scope>NUCLEOTIDE SEQUENCE</scope>
</reference>
<dbReference type="Pfam" id="PF00685">
    <property type="entry name" value="Sulfotransfer_1"/>
    <property type="match status" value="1"/>
</dbReference>
<dbReference type="InterPro" id="IPR037359">
    <property type="entry name" value="NST/OST"/>
</dbReference>
<feature type="non-terminal residue" evidence="4">
    <location>
        <position position="1"/>
    </location>
</feature>
<gene>
    <name evidence="4" type="ORF">METZ01_LOCUS158445</name>
</gene>
<dbReference type="InterPro" id="IPR027417">
    <property type="entry name" value="P-loop_NTPase"/>
</dbReference>